<evidence type="ECO:0000313" key="3">
    <source>
        <dbReference type="Proteomes" id="UP000198775"/>
    </source>
</evidence>
<dbReference type="EMBL" id="FOCX01000002">
    <property type="protein sequence ID" value="SEN20831.1"/>
    <property type="molecule type" value="Genomic_DNA"/>
</dbReference>
<name>A0A1H8EMM5_9EURY</name>
<reference evidence="3" key="1">
    <citation type="submission" date="2016-10" db="EMBL/GenBank/DDBJ databases">
        <authorList>
            <person name="Varghese N."/>
            <person name="Submissions S."/>
        </authorList>
    </citation>
    <scope>NUCLEOTIDE SEQUENCE [LARGE SCALE GENOMIC DNA]</scope>
    <source>
        <strain evidence="3">IBRC-M 10043</strain>
    </source>
</reference>
<feature type="transmembrane region" description="Helical" evidence="1">
    <location>
        <begin position="103"/>
        <end position="125"/>
    </location>
</feature>
<gene>
    <name evidence="2" type="ORF">SAMN05216388_100257</name>
</gene>
<evidence type="ECO:0000313" key="2">
    <source>
        <dbReference type="EMBL" id="SEN20831.1"/>
    </source>
</evidence>
<proteinExistence type="predicted"/>
<keyword evidence="1" id="KW-0812">Transmembrane</keyword>
<dbReference type="RefSeq" id="WP_092657237.1">
    <property type="nucleotide sequence ID" value="NZ_FOCX01000002.1"/>
</dbReference>
<dbReference type="OrthoDB" id="240396at2157"/>
<feature type="transmembrane region" description="Helical" evidence="1">
    <location>
        <begin position="76"/>
        <end position="97"/>
    </location>
</feature>
<sequence>MPSHSADTQRSLWDRATAQRNVAIYAAILVAVPVAYGFHLAFDGEGADFLLLLTLAVGVPTSYNTYWPSYDRTWKAVAWVIVAAAAATAAFTGLFVAGTKLLALSPFPASIGAFLVTSLGGQLLLARWKGY</sequence>
<organism evidence="2 3">
    <name type="scientific">Halorientalis persicus</name>
    <dbReference type="NCBI Taxonomy" id="1367881"/>
    <lineage>
        <taxon>Archaea</taxon>
        <taxon>Methanobacteriati</taxon>
        <taxon>Methanobacteriota</taxon>
        <taxon>Stenosarchaea group</taxon>
        <taxon>Halobacteria</taxon>
        <taxon>Halobacteriales</taxon>
        <taxon>Haloarculaceae</taxon>
        <taxon>Halorientalis</taxon>
    </lineage>
</organism>
<evidence type="ECO:0000256" key="1">
    <source>
        <dbReference type="SAM" id="Phobius"/>
    </source>
</evidence>
<keyword evidence="3" id="KW-1185">Reference proteome</keyword>
<dbReference type="Proteomes" id="UP000198775">
    <property type="component" value="Unassembled WGS sequence"/>
</dbReference>
<feature type="transmembrane region" description="Helical" evidence="1">
    <location>
        <begin position="21"/>
        <end position="41"/>
    </location>
</feature>
<accession>A0A1H8EMM5</accession>
<keyword evidence="1" id="KW-1133">Transmembrane helix</keyword>
<dbReference type="AlphaFoldDB" id="A0A1H8EMM5"/>
<feature type="transmembrane region" description="Helical" evidence="1">
    <location>
        <begin position="47"/>
        <end position="64"/>
    </location>
</feature>
<protein>
    <submittedName>
        <fullName evidence="2">Uncharacterized protein</fullName>
    </submittedName>
</protein>
<keyword evidence="1" id="KW-0472">Membrane</keyword>